<feature type="transmembrane region" description="Helical" evidence="5">
    <location>
        <begin position="134"/>
        <end position="160"/>
    </location>
</feature>
<dbReference type="PANTHER" id="PTHR43027">
    <property type="entry name" value="DOXORUBICIN RESISTANCE ABC TRANSPORTER PERMEASE PROTEIN DRRC-RELATED"/>
    <property type="match status" value="1"/>
</dbReference>
<dbReference type="AlphaFoldDB" id="A0A7D4B0Y5"/>
<feature type="transmembrane region" description="Helical" evidence="5">
    <location>
        <begin position="21"/>
        <end position="40"/>
    </location>
</feature>
<dbReference type="InterPro" id="IPR000412">
    <property type="entry name" value="ABC_2_transport"/>
</dbReference>
<evidence type="ECO:0000313" key="8">
    <source>
        <dbReference type="Proteomes" id="UP000503088"/>
    </source>
</evidence>
<dbReference type="PRINTS" id="PR00164">
    <property type="entry name" value="ABC2TRNSPORT"/>
</dbReference>
<gene>
    <name evidence="7" type="ORF">GXN76_01595</name>
</gene>
<evidence type="ECO:0000256" key="5">
    <source>
        <dbReference type="RuleBase" id="RU361157"/>
    </source>
</evidence>
<keyword evidence="8" id="KW-1185">Reference proteome</keyword>
<evidence type="ECO:0000256" key="2">
    <source>
        <dbReference type="ARBA" id="ARBA00022692"/>
    </source>
</evidence>
<feature type="transmembrane region" description="Helical" evidence="5">
    <location>
        <begin position="172"/>
        <end position="190"/>
    </location>
</feature>
<dbReference type="InterPro" id="IPR013525">
    <property type="entry name" value="ABC2_TM"/>
</dbReference>
<dbReference type="KEGG" id="kpul:GXN76_01595"/>
<keyword evidence="4 5" id="KW-0472">Membrane</keyword>
<comment type="similarity">
    <text evidence="5">Belongs to the ABC-2 integral membrane protein family.</text>
</comment>
<evidence type="ECO:0000256" key="3">
    <source>
        <dbReference type="ARBA" id="ARBA00022989"/>
    </source>
</evidence>
<dbReference type="RefSeq" id="WP_173219742.1">
    <property type="nucleotide sequence ID" value="NZ_CP048104.1"/>
</dbReference>
<feature type="transmembrane region" description="Helical" evidence="5">
    <location>
        <begin position="219"/>
        <end position="242"/>
    </location>
</feature>
<keyword evidence="2 5" id="KW-0812">Transmembrane</keyword>
<comment type="subcellular location">
    <subcellularLocation>
        <location evidence="5">Cell membrane</location>
        <topology evidence="5">Multi-pass membrane protein</topology>
    </subcellularLocation>
    <subcellularLocation>
        <location evidence="1">Membrane</location>
        <topology evidence="1">Multi-pass membrane protein</topology>
    </subcellularLocation>
</comment>
<organism evidence="7 8">
    <name type="scientific">Kroppenstedtia pulmonis</name>
    <dbReference type="NCBI Taxonomy" id="1380685"/>
    <lineage>
        <taxon>Bacteria</taxon>
        <taxon>Bacillati</taxon>
        <taxon>Bacillota</taxon>
        <taxon>Bacilli</taxon>
        <taxon>Bacillales</taxon>
        <taxon>Thermoactinomycetaceae</taxon>
        <taxon>Kroppenstedtia</taxon>
    </lineage>
</organism>
<evidence type="ECO:0000313" key="7">
    <source>
        <dbReference type="EMBL" id="QKG83286.1"/>
    </source>
</evidence>
<name>A0A7D4B0Y5_9BACL</name>
<feature type="domain" description="ABC transmembrane type-2" evidence="6">
    <location>
        <begin position="20"/>
        <end position="245"/>
    </location>
</feature>
<dbReference type="GO" id="GO:0140359">
    <property type="term" value="F:ABC-type transporter activity"/>
    <property type="evidence" value="ECO:0007669"/>
    <property type="project" value="InterPro"/>
</dbReference>
<evidence type="ECO:0000256" key="4">
    <source>
        <dbReference type="ARBA" id="ARBA00023136"/>
    </source>
</evidence>
<sequence length="245" mass="26841">MKSLAKQMFVELKLYIREPQAFFFTLIFPLIVLFVFGEIFGNDPYQMLGGRGNMDVSIPGYIVMVIGTTALLGIPITLASYREQGVLRRMQATPVSPAVLLVVQVLVQLLMTGIGICLLVIAGRWVYDLYLPEAPVAVGIAILLSCLGLFSIGFMLAAIVSTARGAQVVGMSLYFPMLFMGGAAIPLAHLPDSIQRVSDFLPLTYAIKLISNLWFGDGWTLSAVLFMGVCLIMGVTVTVCFFRWR</sequence>
<keyword evidence="5" id="KW-0813">Transport</keyword>
<dbReference type="GO" id="GO:0043190">
    <property type="term" value="C:ATP-binding cassette (ABC) transporter complex"/>
    <property type="evidence" value="ECO:0007669"/>
    <property type="project" value="InterPro"/>
</dbReference>
<evidence type="ECO:0000259" key="6">
    <source>
        <dbReference type="PROSITE" id="PS51012"/>
    </source>
</evidence>
<dbReference type="EMBL" id="CP048104">
    <property type="protein sequence ID" value="QKG83286.1"/>
    <property type="molecule type" value="Genomic_DNA"/>
</dbReference>
<feature type="transmembrane region" description="Helical" evidence="5">
    <location>
        <begin position="60"/>
        <end position="78"/>
    </location>
</feature>
<dbReference type="Pfam" id="PF01061">
    <property type="entry name" value="ABC2_membrane"/>
    <property type="match status" value="1"/>
</dbReference>
<proteinExistence type="inferred from homology"/>
<reference evidence="7 8" key="1">
    <citation type="submission" date="2020-01" db="EMBL/GenBank/DDBJ databases">
        <authorList>
            <person name="Gulvik C.A."/>
            <person name="Batra D.G."/>
        </authorList>
    </citation>
    <scope>NUCLEOTIDE SEQUENCE [LARGE SCALE GENOMIC DNA]</scope>
    <source>
        <strain evidence="7 8">W9323</strain>
    </source>
</reference>
<keyword evidence="5" id="KW-1003">Cell membrane</keyword>
<dbReference type="InterPro" id="IPR052902">
    <property type="entry name" value="ABC-2_transporter"/>
</dbReference>
<feature type="transmembrane region" description="Helical" evidence="5">
    <location>
        <begin position="99"/>
        <end position="122"/>
    </location>
</feature>
<dbReference type="PIRSF" id="PIRSF006648">
    <property type="entry name" value="DrrB"/>
    <property type="match status" value="1"/>
</dbReference>
<dbReference type="Proteomes" id="UP000503088">
    <property type="component" value="Chromosome"/>
</dbReference>
<dbReference type="PROSITE" id="PS51012">
    <property type="entry name" value="ABC_TM2"/>
    <property type="match status" value="1"/>
</dbReference>
<evidence type="ECO:0000256" key="1">
    <source>
        <dbReference type="ARBA" id="ARBA00004141"/>
    </source>
</evidence>
<protein>
    <recommendedName>
        <fullName evidence="5">Transport permease protein</fullName>
    </recommendedName>
</protein>
<keyword evidence="3 5" id="KW-1133">Transmembrane helix</keyword>
<dbReference type="PANTHER" id="PTHR43027:SF2">
    <property type="entry name" value="TRANSPORT PERMEASE PROTEIN"/>
    <property type="match status" value="1"/>
</dbReference>
<accession>A0A7D4B0Y5</accession>
<dbReference type="InterPro" id="IPR047817">
    <property type="entry name" value="ABC2_TM_bact-type"/>
</dbReference>